<dbReference type="Proteomes" id="UP000014244">
    <property type="component" value="Unassembled WGS sequence"/>
</dbReference>
<comment type="caution">
    <text evidence="1">The sequence shown here is derived from an EMBL/GenBank/DDBJ whole genome shotgun (WGS) entry which is preliminary data.</text>
</comment>
<evidence type="ECO:0000313" key="1">
    <source>
        <dbReference type="EMBL" id="EPC70335.1"/>
    </source>
</evidence>
<accession>A0A829H3Q2</accession>
<reference evidence="1 2" key="1">
    <citation type="journal article" date="2013" name="PLoS ONE">
        <title>Lactobacillus paracasei comparative genomics: towards species pan-genome definition and exploitation of diversity.</title>
        <authorList>
            <person name="Smokvina T."/>
            <person name="Wels M."/>
            <person name="Polka J."/>
            <person name="Chervaux C."/>
            <person name="Brisse S."/>
            <person name="Boekhorst J."/>
            <person name="van Hylckama Vlieg J.E."/>
            <person name="Siezen R.J."/>
        </authorList>
    </citation>
    <scope>NUCLEOTIDE SEQUENCE [LARGE SCALE GENOMIC DNA]</scope>
    <source>
        <strain evidence="1 2">Lpp41</strain>
    </source>
</reference>
<sequence>MTTTTQQQIASNSDYWSKRTAAERKWIVDNLKND</sequence>
<name>A0A829H3Q2_LACPA</name>
<feature type="non-terminal residue" evidence="1">
    <location>
        <position position="34"/>
    </location>
</feature>
<organism evidence="1 2">
    <name type="scientific">Lacticaseibacillus paracasei subsp. paracasei Lpp41</name>
    <dbReference type="NCBI Taxonomy" id="1256208"/>
    <lineage>
        <taxon>Bacteria</taxon>
        <taxon>Bacillati</taxon>
        <taxon>Bacillota</taxon>
        <taxon>Bacilli</taxon>
        <taxon>Lactobacillales</taxon>
        <taxon>Lactobacillaceae</taxon>
        <taxon>Lacticaseibacillus</taxon>
    </lineage>
</organism>
<protein>
    <submittedName>
        <fullName evidence="1">Uncharacterized protein</fullName>
    </submittedName>
</protein>
<dbReference type="EMBL" id="ANKE01000710">
    <property type="protein sequence ID" value="EPC70335.1"/>
    <property type="molecule type" value="Genomic_DNA"/>
</dbReference>
<gene>
    <name evidence="1" type="ORF">Lpp41_14960</name>
</gene>
<evidence type="ECO:0000313" key="2">
    <source>
        <dbReference type="Proteomes" id="UP000014244"/>
    </source>
</evidence>
<proteinExistence type="predicted"/>
<dbReference type="AlphaFoldDB" id="A0A829H3Q2"/>